<gene>
    <name evidence="1" type="ORF">PPRIM_AZ9-3.1.T1430054</name>
</gene>
<dbReference type="AlphaFoldDB" id="A0A8S1Q569"/>
<name>A0A8S1Q569_PARPR</name>
<sequence>MQECQGNDSLAYINEERIQNCLSIELQEGEKKWFQIAQEYSEVLMEISDYLFEELTEEMVAEVFMQ</sequence>
<reference evidence="1" key="1">
    <citation type="submission" date="2021-01" db="EMBL/GenBank/DDBJ databases">
        <authorList>
            <consortium name="Genoscope - CEA"/>
            <person name="William W."/>
        </authorList>
    </citation>
    <scope>NUCLEOTIDE SEQUENCE</scope>
</reference>
<comment type="caution">
    <text evidence="1">The sequence shown here is derived from an EMBL/GenBank/DDBJ whole genome shotgun (WGS) entry which is preliminary data.</text>
</comment>
<keyword evidence="2" id="KW-1185">Reference proteome</keyword>
<evidence type="ECO:0000313" key="2">
    <source>
        <dbReference type="Proteomes" id="UP000688137"/>
    </source>
</evidence>
<evidence type="ECO:0000313" key="1">
    <source>
        <dbReference type="EMBL" id="CAD8110175.1"/>
    </source>
</evidence>
<dbReference type="EMBL" id="CAJJDM010000147">
    <property type="protein sequence ID" value="CAD8110175.1"/>
    <property type="molecule type" value="Genomic_DNA"/>
</dbReference>
<proteinExistence type="predicted"/>
<dbReference type="Proteomes" id="UP000688137">
    <property type="component" value="Unassembled WGS sequence"/>
</dbReference>
<organism evidence="1 2">
    <name type="scientific">Paramecium primaurelia</name>
    <dbReference type="NCBI Taxonomy" id="5886"/>
    <lineage>
        <taxon>Eukaryota</taxon>
        <taxon>Sar</taxon>
        <taxon>Alveolata</taxon>
        <taxon>Ciliophora</taxon>
        <taxon>Intramacronucleata</taxon>
        <taxon>Oligohymenophorea</taxon>
        <taxon>Peniculida</taxon>
        <taxon>Parameciidae</taxon>
        <taxon>Paramecium</taxon>
    </lineage>
</organism>
<accession>A0A8S1Q569</accession>
<protein>
    <recommendedName>
        <fullName evidence="3">DUF4378 domain-containing protein</fullName>
    </recommendedName>
</protein>
<evidence type="ECO:0008006" key="3">
    <source>
        <dbReference type="Google" id="ProtNLM"/>
    </source>
</evidence>